<accession>A0AA37JW04</accession>
<name>A0AA37JW04_BACUN</name>
<evidence type="ECO:0000313" key="2">
    <source>
        <dbReference type="EMBL" id="GKH15644.1"/>
    </source>
</evidence>
<dbReference type="AlphaFoldDB" id="A0AA37JW04"/>
<gene>
    <name evidence="2" type="ORF">CE91St12_38540</name>
</gene>
<dbReference type="Proteomes" id="UP001055048">
    <property type="component" value="Unassembled WGS sequence"/>
</dbReference>
<comment type="caution">
    <text evidence="2">The sequence shown here is derived from an EMBL/GenBank/DDBJ whole genome shotgun (WGS) entry which is preliminary data.</text>
</comment>
<dbReference type="EMBL" id="BQNL01000001">
    <property type="protein sequence ID" value="GKH15644.1"/>
    <property type="molecule type" value="Genomic_DNA"/>
</dbReference>
<keyword evidence="1" id="KW-0812">Transmembrane</keyword>
<sequence length="81" mass="8880">MAVAAAAVVVTVATDAATMNVEADAATKELKIKELKIKESDYTVLSMPHGNSLIFNSLIFNFYIIYLSLSPIPIYPFHSFL</sequence>
<protein>
    <submittedName>
        <fullName evidence="2">Uncharacterized protein</fullName>
    </submittedName>
</protein>
<reference evidence="2" key="1">
    <citation type="submission" date="2022-01" db="EMBL/GenBank/DDBJ databases">
        <title>Novel bile acid biosynthetic pathways are enriched in the microbiome of centenarians.</title>
        <authorList>
            <person name="Sato Y."/>
            <person name="Atarashi K."/>
            <person name="Plichta R.D."/>
            <person name="Arai Y."/>
            <person name="Sasajima S."/>
            <person name="Kearney M.S."/>
            <person name="Suda W."/>
            <person name="Takeshita K."/>
            <person name="Sasaki T."/>
            <person name="Okamoto S."/>
            <person name="Skelly N.A."/>
            <person name="Okamura Y."/>
            <person name="Vlamakis H."/>
            <person name="Li Y."/>
            <person name="Tanoue T."/>
            <person name="Takei H."/>
            <person name="Nittono H."/>
            <person name="Narushima S."/>
            <person name="Irie J."/>
            <person name="Itoh H."/>
            <person name="Moriya K."/>
            <person name="Sugiura Y."/>
            <person name="Suematsu M."/>
            <person name="Moritoki N."/>
            <person name="Shibata S."/>
            <person name="Littman R.D."/>
            <person name="Fischbach A.M."/>
            <person name="Uwamino Y."/>
            <person name="Inoue T."/>
            <person name="Honda A."/>
            <person name="Hattori M."/>
            <person name="Murai T."/>
            <person name="Xavier J.R."/>
            <person name="Hirose N."/>
            <person name="Honda K."/>
        </authorList>
    </citation>
    <scope>NUCLEOTIDE SEQUENCE</scope>
    <source>
        <strain evidence="2">CE91-St12</strain>
    </source>
</reference>
<evidence type="ECO:0000313" key="3">
    <source>
        <dbReference type="Proteomes" id="UP001055048"/>
    </source>
</evidence>
<keyword evidence="1" id="KW-1133">Transmembrane helix</keyword>
<evidence type="ECO:0000256" key="1">
    <source>
        <dbReference type="SAM" id="Phobius"/>
    </source>
</evidence>
<keyword evidence="1" id="KW-0472">Membrane</keyword>
<feature type="transmembrane region" description="Helical" evidence="1">
    <location>
        <begin position="49"/>
        <end position="69"/>
    </location>
</feature>
<proteinExistence type="predicted"/>
<organism evidence="2 3">
    <name type="scientific">Bacteroides uniformis</name>
    <dbReference type="NCBI Taxonomy" id="820"/>
    <lineage>
        <taxon>Bacteria</taxon>
        <taxon>Pseudomonadati</taxon>
        <taxon>Bacteroidota</taxon>
        <taxon>Bacteroidia</taxon>
        <taxon>Bacteroidales</taxon>
        <taxon>Bacteroidaceae</taxon>
        <taxon>Bacteroides</taxon>
    </lineage>
</organism>